<evidence type="ECO:0000313" key="3">
    <source>
        <dbReference type="Proteomes" id="UP001382935"/>
    </source>
</evidence>
<evidence type="ECO:0000256" key="1">
    <source>
        <dbReference type="SAM" id="Phobius"/>
    </source>
</evidence>
<feature type="transmembrane region" description="Helical" evidence="1">
    <location>
        <begin position="52"/>
        <end position="70"/>
    </location>
</feature>
<reference evidence="2 3" key="1">
    <citation type="submission" date="2024-02" db="EMBL/GenBank/DDBJ databases">
        <title>Full genome sequence of Sphingomonas kaistensis.</title>
        <authorList>
            <person name="Poletto B.L."/>
            <person name="Silva G."/>
            <person name="Galante D."/>
            <person name="Campos K.R."/>
            <person name="Santos M.B.N."/>
            <person name="Sacchi C.T."/>
        </authorList>
    </citation>
    <scope>NUCLEOTIDE SEQUENCE [LARGE SCALE GENOMIC DNA]</scope>
    <source>
        <strain evidence="2 3">MA4R</strain>
    </source>
</reference>
<dbReference type="InterPro" id="IPR043713">
    <property type="entry name" value="DUF5654"/>
</dbReference>
<keyword evidence="1" id="KW-1133">Transmembrane helix</keyword>
<gene>
    <name evidence="2" type="ORF">V6R86_08235</name>
</gene>
<dbReference type="RefSeq" id="WP_338503606.1">
    <property type="nucleotide sequence ID" value="NZ_CP145607.1"/>
</dbReference>
<keyword evidence="3" id="KW-1185">Reference proteome</keyword>
<evidence type="ECO:0000313" key="2">
    <source>
        <dbReference type="EMBL" id="WWM70659.1"/>
    </source>
</evidence>
<sequence length="89" mass="9202">MLCSRRDVDIHAPHADFGLASASLGLVAALEWNEVIKATLAYLGLGDSLAGLYTYAIIATVSAVAVLVWLGKLAARVGGDAAFSREAKG</sequence>
<dbReference type="EMBL" id="CP145607">
    <property type="protein sequence ID" value="WWM70659.1"/>
    <property type="molecule type" value="Genomic_DNA"/>
</dbReference>
<keyword evidence="1" id="KW-0472">Membrane</keyword>
<name>A0ABZ2G3Q2_9SPHN</name>
<dbReference type="Pfam" id="PF18898">
    <property type="entry name" value="DUF5654"/>
    <property type="match status" value="1"/>
</dbReference>
<accession>A0ABZ2G3Q2</accession>
<protein>
    <submittedName>
        <fullName evidence="2">DUF5654 family protein</fullName>
    </submittedName>
</protein>
<dbReference type="Proteomes" id="UP001382935">
    <property type="component" value="Chromosome"/>
</dbReference>
<proteinExistence type="predicted"/>
<keyword evidence="1" id="KW-0812">Transmembrane</keyword>
<organism evidence="2 3">
    <name type="scientific">Sphingomonas kaistensis</name>
    <dbReference type="NCBI Taxonomy" id="298708"/>
    <lineage>
        <taxon>Bacteria</taxon>
        <taxon>Pseudomonadati</taxon>
        <taxon>Pseudomonadota</taxon>
        <taxon>Alphaproteobacteria</taxon>
        <taxon>Sphingomonadales</taxon>
        <taxon>Sphingomonadaceae</taxon>
        <taxon>Sphingomonas</taxon>
    </lineage>
</organism>